<feature type="compositionally biased region" description="Basic and acidic residues" evidence="1">
    <location>
        <begin position="1"/>
        <end position="24"/>
    </location>
</feature>
<protein>
    <submittedName>
        <fullName evidence="3">Transposase</fullName>
    </submittedName>
</protein>
<sequence length="77" mass="8237">MNLGRQKADPDGRKTRTARDDGGHRVGLCQQQHRIGRHCADPDRANPRRPVGRFGSAGRARARASGTGGPGSQVDHA</sequence>
<feature type="compositionally biased region" description="Low complexity" evidence="1">
    <location>
        <begin position="52"/>
        <end position="65"/>
    </location>
</feature>
<reference evidence="3" key="1">
    <citation type="submission" date="2017-02" db="UniProtKB">
        <authorList>
            <consortium name="WormBaseParasite"/>
        </authorList>
    </citation>
    <scope>IDENTIFICATION</scope>
</reference>
<dbReference type="Proteomes" id="UP000038045">
    <property type="component" value="Unplaced"/>
</dbReference>
<evidence type="ECO:0000313" key="3">
    <source>
        <dbReference type="WBParaSite" id="PTRK_0001520700.1"/>
    </source>
</evidence>
<proteinExistence type="predicted"/>
<evidence type="ECO:0000313" key="2">
    <source>
        <dbReference type="Proteomes" id="UP000038045"/>
    </source>
</evidence>
<dbReference type="AlphaFoldDB" id="A0A0N5A0W5"/>
<name>A0A0N5A0W5_PARTI</name>
<accession>A0A0N5A0W5</accession>
<evidence type="ECO:0000256" key="1">
    <source>
        <dbReference type="SAM" id="MobiDB-lite"/>
    </source>
</evidence>
<organism evidence="2 3">
    <name type="scientific">Parastrongyloides trichosuri</name>
    <name type="common">Possum-specific nematode worm</name>
    <dbReference type="NCBI Taxonomy" id="131310"/>
    <lineage>
        <taxon>Eukaryota</taxon>
        <taxon>Metazoa</taxon>
        <taxon>Ecdysozoa</taxon>
        <taxon>Nematoda</taxon>
        <taxon>Chromadorea</taxon>
        <taxon>Rhabditida</taxon>
        <taxon>Tylenchina</taxon>
        <taxon>Panagrolaimomorpha</taxon>
        <taxon>Strongyloidoidea</taxon>
        <taxon>Strongyloididae</taxon>
        <taxon>Parastrongyloides</taxon>
    </lineage>
</organism>
<feature type="region of interest" description="Disordered" evidence="1">
    <location>
        <begin position="1"/>
        <end position="77"/>
    </location>
</feature>
<dbReference type="WBParaSite" id="PTRK_0001520700.1">
    <property type="protein sequence ID" value="PTRK_0001520700.1"/>
    <property type="gene ID" value="PTRK_0001520700"/>
</dbReference>
<keyword evidence="2" id="KW-1185">Reference proteome</keyword>